<dbReference type="Pfam" id="PF00023">
    <property type="entry name" value="Ank"/>
    <property type="match status" value="2"/>
</dbReference>
<dbReference type="Gene3D" id="1.25.40.20">
    <property type="entry name" value="Ankyrin repeat-containing domain"/>
    <property type="match status" value="3"/>
</dbReference>
<gene>
    <name evidence="4" type="primary">ASB18</name>
    <name evidence="4" type="ORF">TWF730_006488</name>
</gene>
<sequence>MTYPPLIAAIRSGSTEEVQAILSTANATYWHPPTAGKQNWTPLHFAAYSQNLPILALLLASSKHKPDITATETKDGFTPLHKAIEKGWVDGIKLLLEHGADIEAATTTSKSTPLMLAVKFGHLDAVRTLLNYNARVVCYNNIGMSPILTAAERGHLDILKLLWYHLGPAGAEEVKNDENSTGRTALFLATKRGHTDTIKFLISEKADVRTSCDDGWTPIHAAAHHGSGDEGLEVIKMLLEEGASLNARIVETGYTPLHIAAARGDVSYVSELVEAGAKLDVRSNMGYTPLYTAVRFGKNEDDIYSIVELLVKGGADLGVKDCFGMGVRSMAKQKGWKRLEKRAELY</sequence>
<dbReference type="PANTHER" id="PTHR24171:SF10">
    <property type="entry name" value="ANKYRIN REPEAT DOMAIN-CONTAINING PROTEIN 29-LIKE"/>
    <property type="match status" value="1"/>
</dbReference>
<evidence type="ECO:0000313" key="5">
    <source>
        <dbReference type="Proteomes" id="UP001373714"/>
    </source>
</evidence>
<dbReference type="PROSITE" id="PS50297">
    <property type="entry name" value="ANK_REP_REGION"/>
    <property type="match status" value="6"/>
</dbReference>
<keyword evidence="1" id="KW-0677">Repeat</keyword>
<accession>A0AAV9VEE6</accession>
<keyword evidence="5" id="KW-1185">Reference proteome</keyword>
<feature type="repeat" description="ANK" evidence="3">
    <location>
        <begin position="252"/>
        <end position="284"/>
    </location>
</feature>
<protein>
    <submittedName>
        <fullName evidence="4">Ankyrin repeat and SOCS box containing</fullName>
    </submittedName>
</protein>
<dbReference type="SMART" id="SM00248">
    <property type="entry name" value="ANK"/>
    <property type="match status" value="8"/>
</dbReference>
<dbReference type="InterPro" id="IPR036770">
    <property type="entry name" value="Ankyrin_rpt-contain_sf"/>
</dbReference>
<evidence type="ECO:0000313" key="4">
    <source>
        <dbReference type="EMBL" id="KAK6360342.1"/>
    </source>
</evidence>
<keyword evidence="2 3" id="KW-0040">ANK repeat</keyword>
<comment type="caution">
    <text evidence="4">The sequence shown here is derived from an EMBL/GenBank/DDBJ whole genome shotgun (WGS) entry which is preliminary data.</text>
</comment>
<feature type="repeat" description="ANK" evidence="3">
    <location>
        <begin position="75"/>
        <end position="107"/>
    </location>
</feature>
<proteinExistence type="predicted"/>
<feature type="repeat" description="ANK" evidence="3">
    <location>
        <begin position="181"/>
        <end position="213"/>
    </location>
</feature>
<dbReference type="AlphaFoldDB" id="A0AAV9VEE6"/>
<name>A0AAV9VEE6_9PEZI</name>
<reference evidence="4 5" key="1">
    <citation type="submission" date="2019-10" db="EMBL/GenBank/DDBJ databases">
        <authorList>
            <person name="Palmer J.M."/>
        </authorList>
    </citation>
    <scope>NUCLEOTIDE SEQUENCE [LARGE SCALE GENOMIC DNA]</scope>
    <source>
        <strain evidence="4 5">TWF730</strain>
    </source>
</reference>
<feature type="repeat" description="ANK" evidence="3">
    <location>
        <begin position="109"/>
        <end position="141"/>
    </location>
</feature>
<feature type="repeat" description="ANK" evidence="3">
    <location>
        <begin position="214"/>
        <end position="250"/>
    </location>
</feature>
<feature type="repeat" description="ANK" evidence="3">
    <location>
        <begin position="285"/>
        <end position="322"/>
    </location>
</feature>
<evidence type="ECO:0000256" key="3">
    <source>
        <dbReference type="PROSITE-ProRule" id="PRU00023"/>
    </source>
</evidence>
<dbReference type="PANTHER" id="PTHR24171">
    <property type="entry name" value="ANKYRIN REPEAT DOMAIN-CONTAINING PROTEIN 39-RELATED"/>
    <property type="match status" value="1"/>
</dbReference>
<dbReference type="Pfam" id="PF12796">
    <property type="entry name" value="Ank_2"/>
    <property type="match status" value="3"/>
</dbReference>
<dbReference type="InterPro" id="IPR002110">
    <property type="entry name" value="Ankyrin_rpt"/>
</dbReference>
<dbReference type="PROSITE" id="PS50088">
    <property type="entry name" value="ANK_REPEAT"/>
    <property type="match status" value="6"/>
</dbReference>
<dbReference type="SUPFAM" id="SSF48403">
    <property type="entry name" value="Ankyrin repeat"/>
    <property type="match status" value="1"/>
</dbReference>
<dbReference type="Proteomes" id="UP001373714">
    <property type="component" value="Unassembled WGS sequence"/>
</dbReference>
<dbReference type="EMBL" id="JAVHNS010000003">
    <property type="protein sequence ID" value="KAK6360342.1"/>
    <property type="molecule type" value="Genomic_DNA"/>
</dbReference>
<evidence type="ECO:0000256" key="1">
    <source>
        <dbReference type="ARBA" id="ARBA00022737"/>
    </source>
</evidence>
<evidence type="ECO:0000256" key="2">
    <source>
        <dbReference type="ARBA" id="ARBA00023043"/>
    </source>
</evidence>
<dbReference type="PRINTS" id="PR01415">
    <property type="entry name" value="ANKYRIN"/>
</dbReference>
<organism evidence="4 5">
    <name type="scientific">Orbilia blumenaviensis</name>
    <dbReference type="NCBI Taxonomy" id="1796055"/>
    <lineage>
        <taxon>Eukaryota</taxon>
        <taxon>Fungi</taxon>
        <taxon>Dikarya</taxon>
        <taxon>Ascomycota</taxon>
        <taxon>Pezizomycotina</taxon>
        <taxon>Orbiliomycetes</taxon>
        <taxon>Orbiliales</taxon>
        <taxon>Orbiliaceae</taxon>
        <taxon>Orbilia</taxon>
    </lineage>
</organism>